<dbReference type="Proteomes" id="UP000294856">
    <property type="component" value="Unassembled WGS sequence"/>
</dbReference>
<accession>A0A4R1FRG2</accession>
<dbReference type="InterPro" id="IPR000073">
    <property type="entry name" value="AB_hydrolase_1"/>
</dbReference>
<dbReference type="Gene3D" id="3.40.50.1820">
    <property type="entry name" value="alpha/beta hydrolase"/>
    <property type="match status" value="1"/>
</dbReference>
<evidence type="ECO:0000313" key="3">
    <source>
        <dbReference type="Proteomes" id="UP000294856"/>
    </source>
</evidence>
<dbReference type="OrthoDB" id="3507586at2"/>
<dbReference type="InterPro" id="IPR029058">
    <property type="entry name" value="AB_hydrolase_fold"/>
</dbReference>
<keyword evidence="3" id="KW-1185">Reference proteome</keyword>
<dbReference type="RefSeq" id="WP_067446590.1">
    <property type="nucleotide sequence ID" value="NZ_SMFR01000002.1"/>
</dbReference>
<organism evidence="2 3">
    <name type="scientific">Nocardia alba</name>
    <dbReference type="NCBI Taxonomy" id="225051"/>
    <lineage>
        <taxon>Bacteria</taxon>
        <taxon>Bacillati</taxon>
        <taxon>Actinomycetota</taxon>
        <taxon>Actinomycetes</taxon>
        <taxon>Mycobacteriales</taxon>
        <taxon>Nocardiaceae</taxon>
        <taxon>Nocardia</taxon>
    </lineage>
</organism>
<reference evidence="2 3" key="1">
    <citation type="submission" date="2019-03" db="EMBL/GenBank/DDBJ databases">
        <title>Genomic Encyclopedia of Type Strains, Phase IV (KMG-IV): sequencing the most valuable type-strain genomes for metagenomic binning, comparative biology and taxonomic classification.</title>
        <authorList>
            <person name="Goeker M."/>
        </authorList>
    </citation>
    <scope>NUCLEOTIDE SEQUENCE [LARGE SCALE GENOMIC DNA]</scope>
    <source>
        <strain evidence="2 3">DSM 44684</strain>
    </source>
</reference>
<dbReference type="SUPFAM" id="SSF53474">
    <property type="entry name" value="alpha/beta-Hydrolases"/>
    <property type="match status" value="1"/>
</dbReference>
<comment type="caution">
    <text evidence="2">The sequence shown here is derived from an EMBL/GenBank/DDBJ whole genome shotgun (WGS) entry which is preliminary data.</text>
</comment>
<evidence type="ECO:0000259" key="1">
    <source>
        <dbReference type="Pfam" id="PF00561"/>
    </source>
</evidence>
<dbReference type="GO" id="GO:0003824">
    <property type="term" value="F:catalytic activity"/>
    <property type="evidence" value="ECO:0007669"/>
    <property type="project" value="InterPro"/>
</dbReference>
<name>A0A4R1FRG2_9NOCA</name>
<feature type="domain" description="AB hydrolase-1" evidence="1">
    <location>
        <begin position="33"/>
        <end position="152"/>
    </location>
</feature>
<proteinExistence type="predicted"/>
<dbReference type="PANTHER" id="PTHR43798:SF33">
    <property type="entry name" value="HYDROLASE, PUTATIVE (AFU_ORTHOLOGUE AFUA_2G14860)-RELATED"/>
    <property type="match status" value="1"/>
</dbReference>
<gene>
    <name evidence="2" type="ORF">DFR71_3385</name>
</gene>
<dbReference type="PANTHER" id="PTHR43798">
    <property type="entry name" value="MONOACYLGLYCEROL LIPASE"/>
    <property type="match status" value="1"/>
</dbReference>
<dbReference type="STRING" id="1210063.GCA_001612665_01046"/>
<dbReference type="GO" id="GO:0016020">
    <property type="term" value="C:membrane"/>
    <property type="evidence" value="ECO:0007669"/>
    <property type="project" value="TreeGrafter"/>
</dbReference>
<dbReference type="Pfam" id="PF00561">
    <property type="entry name" value="Abhydrolase_1"/>
    <property type="match status" value="1"/>
</dbReference>
<protein>
    <submittedName>
        <fullName evidence="2">Pimeloyl-ACP methyl ester carboxylesterase</fullName>
    </submittedName>
</protein>
<dbReference type="EMBL" id="SMFR01000002">
    <property type="protein sequence ID" value="TCJ97343.1"/>
    <property type="molecule type" value="Genomic_DNA"/>
</dbReference>
<dbReference type="PRINTS" id="PR00412">
    <property type="entry name" value="EPOXHYDRLASE"/>
</dbReference>
<dbReference type="PRINTS" id="PR00111">
    <property type="entry name" value="ABHYDROLASE"/>
</dbReference>
<evidence type="ECO:0000313" key="2">
    <source>
        <dbReference type="EMBL" id="TCJ97343.1"/>
    </source>
</evidence>
<sequence>MSHPRPLHCAPVELRQIETNGICANVAVAGSGPAVVLLHGFPHTWRLWSEIIGPLSARYRVIAPDLRGFGATSRASDGYDAGTLAADIAGILDALGEPTAAVVAIDAGTPVAVLLALRYPDLVRRLVVMEALVGTLPGAEDFLVAGPPWWFGFHSVPGLAETVLLGHEARYIAWFLATGTRGRGVREDIHDAFIDAYTGADALRCAFSYYRALPTSAHQIDQAVATHRLTTPTLAIGAHPVGNALERQLRPIADDLTGHVIPDCGHIIPLDRPQELLSLVMPFLAGEQTA</sequence>
<dbReference type="AlphaFoldDB" id="A0A4R1FRG2"/>
<dbReference type="InterPro" id="IPR000639">
    <property type="entry name" value="Epox_hydrolase-like"/>
</dbReference>
<dbReference type="InterPro" id="IPR050266">
    <property type="entry name" value="AB_hydrolase_sf"/>
</dbReference>